<evidence type="ECO:0000313" key="4">
    <source>
        <dbReference type="Proteomes" id="UP001597024"/>
    </source>
</evidence>
<dbReference type="EMBL" id="JBHTHX010000490">
    <property type="protein sequence ID" value="MFD0885999.1"/>
    <property type="molecule type" value="Genomic_DNA"/>
</dbReference>
<dbReference type="Proteomes" id="UP001597024">
    <property type="component" value="Unassembled WGS sequence"/>
</dbReference>
<dbReference type="InterPro" id="IPR057929">
    <property type="entry name" value="RamC_N"/>
</dbReference>
<reference evidence="4" key="1">
    <citation type="journal article" date="2019" name="Int. J. Syst. Evol. Microbiol.">
        <title>The Global Catalogue of Microorganisms (GCM) 10K type strain sequencing project: providing services to taxonomists for standard genome sequencing and annotation.</title>
        <authorList>
            <consortium name="The Broad Institute Genomics Platform"/>
            <consortium name="The Broad Institute Genome Sequencing Center for Infectious Disease"/>
            <person name="Wu L."/>
            <person name="Ma J."/>
        </authorList>
    </citation>
    <scope>NUCLEOTIDE SEQUENCE [LARGE SCALE GENOMIC DNA]</scope>
    <source>
        <strain evidence="4">CCUG 62974</strain>
    </source>
</reference>
<feature type="region of interest" description="Disordered" evidence="1">
    <location>
        <begin position="26"/>
        <end position="62"/>
    </location>
</feature>
<keyword evidence="4" id="KW-1185">Reference proteome</keyword>
<feature type="compositionally biased region" description="Low complexity" evidence="1">
    <location>
        <begin position="26"/>
        <end position="36"/>
    </location>
</feature>
<gene>
    <name evidence="3" type="ORF">ACFQ08_15745</name>
</gene>
<accession>A0ABW3DSN9</accession>
<evidence type="ECO:0000259" key="2">
    <source>
        <dbReference type="Pfam" id="PF25816"/>
    </source>
</evidence>
<protein>
    <recommendedName>
        <fullName evidence="2">RamC N-terminal domain-containing protein</fullName>
    </recommendedName>
</protein>
<sequence>MLEVTTHAQEDDHVLLDVAAAAIARAVRPPQGESPGEPGGVPGWRIEPGSPWTHVTPDDAPTRAQGWKLHVSATPLAAPVT</sequence>
<feature type="non-terminal residue" evidence="3">
    <location>
        <position position="81"/>
    </location>
</feature>
<evidence type="ECO:0000313" key="3">
    <source>
        <dbReference type="EMBL" id="MFD0885999.1"/>
    </source>
</evidence>
<feature type="domain" description="RamC N-terminal" evidence="2">
    <location>
        <begin position="42"/>
        <end position="78"/>
    </location>
</feature>
<proteinExistence type="predicted"/>
<comment type="caution">
    <text evidence="3">The sequence shown here is derived from an EMBL/GenBank/DDBJ whole genome shotgun (WGS) entry which is preliminary data.</text>
</comment>
<organism evidence="3 4">
    <name type="scientific">Streptosporangium algeriense</name>
    <dbReference type="NCBI Taxonomy" id="1682748"/>
    <lineage>
        <taxon>Bacteria</taxon>
        <taxon>Bacillati</taxon>
        <taxon>Actinomycetota</taxon>
        <taxon>Actinomycetes</taxon>
        <taxon>Streptosporangiales</taxon>
        <taxon>Streptosporangiaceae</taxon>
        <taxon>Streptosporangium</taxon>
    </lineage>
</organism>
<evidence type="ECO:0000256" key="1">
    <source>
        <dbReference type="SAM" id="MobiDB-lite"/>
    </source>
</evidence>
<dbReference type="Pfam" id="PF25816">
    <property type="entry name" value="RamC_N"/>
    <property type="match status" value="1"/>
</dbReference>
<name>A0ABW3DSN9_9ACTN</name>